<proteinExistence type="predicted"/>
<evidence type="ECO:0000256" key="8">
    <source>
        <dbReference type="SAM" id="MobiDB-lite"/>
    </source>
</evidence>
<keyword evidence="4" id="KW-0805">Transcription regulation</keyword>
<organism evidence="10 11">
    <name type="scientific">Mycena rosella</name>
    <name type="common">Pink bonnet</name>
    <name type="synonym">Agaricus rosellus</name>
    <dbReference type="NCBI Taxonomy" id="1033263"/>
    <lineage>
        <taxon>Eukaryota</taxon>
        <taxon>Fungi</taxon>
        <taxon>Dikarya</taxon>
        <taxon>Basidiomycota</taxon>
        <taxon>Agaricomycotina</taxon>
        <taxon>Agaricomycetes</taxon>
        <taxon>Agaricomycetidae</taxon>
        <taxon>Agaricales</taxon>
        <taxon>Marasmiineae</taxon>
        <taxon>Mycenaceae</taxon>
        <taxon>Mycena</taxon>
    </lineage>
</organism>
<comment type="subcellular location">
    <subcellularLocation>
        <location evidence="1">Nucleus</location>
    </subcellularLocation>
</comment>
<reference evidence="10" key="1">
    <citation type="submission" date="2023-03" db="EMBL/GenBank/DDBJ databases">
        <title>Massive genome expansion in bonnet fungi (Mycena s.s.) driven by repeated elements and novel gene families across ecological guilds.</title>
        <authorList>
            <consortium name="Lawrence Berkeley National Laboratory"/>
            <person name="Harder C.B."/>
            <person name="Miyauchi S."/>
            <person name="Viragh M."/>
            <person name="Kuo A."/>
            <person name="Thoen E."/>
            <person name="Andreopoulos B."/>
            <person name="Lu D."/>
            <person name="Skrede I."/>
            <person name="Drula E."/>
            <person name="Henrissat B."/>
            <person name="Morin E."/>
            <person name="Kohler A."/>
            <person name="Barry K."/>
            <person name="LaButti K."/>
            <person name="Morin E."/>
            <person name="Salamov A."/>
            <person name="Lipzen A."/>
            <person name="Mereny Z."/>
            <person name="Hegedus B."/>
            <person name="Baldrian P."/>
            <person name="Stursova M."/>
            <person name="Weitz H."/>
            <person name="Taylor A."/>
            <person name="Grigoriev I.V."/>
            <person name="Nagy L.G."/>
            <person name="Martin F."/>
            <person name="Kauserud H."/>
        </authorList>
    </citation>
    <scope>NUCLEOTIDE SEQUENCE</scope>
    <source>
        <strain evidence="10">CBHHK067</strain>
    </source>
</reference>
<dbReference type="CDD" id="cd00067">
    <property type="entry name" value="GAL4"/>
    <property type="match status" value="2"/>
</dbReference>
<feature type="domain" description="Zn(2)-C6 fungal-type" evidence="9">
    <location>
        <begin position="11"/>
        <end position="42"/>
    </location>
</feature>
<evidence type="ECO:0000313" key="11">
    <source>
        <dbReference type="Proteomes" id="UP001221757"/>
    </source>
</evidence>
<protein>
    <recommendedName>
        <fullName evidence="9">Zn(2)-C6 fungal-type domain-containing protein</fullName>
    </recommendedName>
</protein>
<evidence type="ECO:0000256" key="3">
    <source>
        <dbReference type="ARBA" id="ARBA00022833"/>
    </source>
</evidence>
<evidence type="ECO:0000256" key="1">
    <source>
        <dbReference type="ARBA" id="ARBA00004123"/>
    </source>
</evidence>
<dbReference type="PANTHER" id="PTHR31313:SF81">
    <property type="entry name" value="TY1 ENHANCER ACTIVATOR"/>
    <property type="match status" value="1"/>
</dbReference>
<dbReference type="Proteomes" id="UP001221757">
    <property type="component" value="Unassembled WGS sequence"/>
</dbReference>
<evidence type="ECO:0000256" key="5">
    <source>
        <dbReference type="ARBA" id="ARBA00023125"/>
    </source>
</evidence>
<dbReference type="InterPro" id="IPR001138">
    <property type="entry name" value="Zn2Cys6_DnaBD"/>
</dbReference>
<dbReference type="Gene3D" id="4.10.240.10">
    <property type="entry name" value="Zn(2)-C6 fungal-type DNA-binding domain"/>
    <property type="match status" value="2"/>
</dbReference>
<evidence type="ECO:0000256" key="6">
    <source>
        <dbReference type="ARBA" id="ARBA00023163"/>
    </source>
</evidence>
<dbReference type="EMBL" id="JARKIE010000205">
    <property type="protein sequence ID" value="KAJ7667134.1"/>
    <property type="molecule type" value="Genomic_DNA"/>
</dbReference>
<keyword evidence="6" id="KW-0804">Transcription</keyword>
<accession>A0AAD7CWB2</accession>
<dbReference type="InterPro" id="IPR036864">
    <property type="entry name" value="Zn2-C6_fun-type_DNA-bd_sf"/>
</dbReference>
<dbReference type="Pfam" id="PF00172">
    <property type="entry name" value="Zn_clus"/>
    <property type="match status" value="2"/>
</dbReference>
<dbReference type="PANTHER" id="PTHR31313">
    <property type="entry name" value="TY1 ENHANCER ACTIVATOR"/>
    <property type="match status" value="1"/>
</dbReference>
<keyword evidence="3" id="KW-0862">Zinc</keyword>
<evidence type="ECO:0000259" key="9">
    <source>
        <dbReference type="PROSITE" id="PS50048"/>
    </source>
</evidence>
<dbReference type="GO" id="GO:0003677">
    <property type="term" value="F:DNA binding"/>
    <property type="evidence" value="ECO:0007669"/>
    <property type="project" value="UniProtKB-KW"/>
</dbReference>
<evidence type="ECO:0000256" key="2">
    <source>
        <dbReference type="ARBA" id="ARBA00022723"/>
    </source>
</evidence>
<keyword evidence="5" id="KW-0238">DNA-binding</keyword>
<dbReference type="PROSITE" id="PS50048">
    <property type="entry name" value="ZN2_CY6_FUNGAL_2"/>
    <property type="match status" value="2"/>
</dbReference>
<feature type="region of interest" description="Disordered" evidence="8">
    <location>
        <begin position="253"/>
        <end position="279"/>
    </location>
</feature>
<dbReference type="GO" id="GO:0000981">
    <property type="term" value="F:DNA-binding transcription factor activity, RNA polymerase II-specific"/>
    <property type="evidence" value="ECO:0007669"/>
    <property type="project" value="InterPro"/>
</dbReference>
<dbReference type="SUPFAM" id="SSF57701">
    <property type="entry name" value="Zn2/Cys6 DNA-binding domain"/>
    <property type="match status" value="2"/>
</dbReference>
<dbReference type="GO" id="GO:0005634">
    <property type="term" value="C:nucleus"/>
    <property type="evidence" value="ECO:0007669"/>
    <property type="project" value="UniProtKB-SubCell"/>
</dbReference>
<evidence type="ECO:0000313" key="10">
    <source>
        <dbReference type="EMBL" id="KAJ7667134.1"/>
    </source>
</evidence>
<dbReference type="GO" id="GO:0008270">
    <property type="term" value="F:zinc ion binding"/>
    <property type="evidence" value="ECO:0007669"/>
    <property type="project" value="InterPro"/>
</dbReference>
<dbReference type="SMART" id="SM00066">
    <property type="entry name" value="GAL4"/>
    <property type="match status" value="2"/>
</dbReference>
<feature type="domain" description="Zn(2)-C6 fungal-type" evidence="9">
    <location>
        <begin position="59"/>
        <end position="90"/>
    </location>
</feature>
<keyword evidence="11" id="KW-1185">Reference proteome</keyword>
<keyword evidence="7" id="KW-0539">Nucleus</keyword>
<evidence type="ECO:0000256" key="7">
    <source>
        <dbReference type="ARBA" id="ARBA00023242"/>
    </source>
</evidence>
<dbReference type="PROSITE" id="PS00463">
    <property type="entry name" value="ZN2_CY6_FUNGAL_1"/>
    <property type="match status" value="2"/>
</dbReference>
<name>A0AAD7CWB2_MYCRO</name>
<keyword evidence="2" id="KW-0479">Metal-binding</keyword>
<sequence>MADYKISRPTTCKSCRERKIRCNGANPCGSCLRSRASLVCEYPPGRSNLPRSELPKGAACIPCRQRKRKCDGRRPCLPCRNKSRADACKYQQNKRGQHREPDSLLDEHFTTFEEIALMDASCSALVISDPERAVDMSVETTQDNISVHSIAEPSVNVALPPILHPTGISNLSVSCTSNPTDGDTAAELSSLRSLFLDNCWEYGLNLSPEKQKAIAHGDTSGAVVHPIFISISQLIGYLLASRPNSGRWAHFQGQTGGTGPSCSPDAGESHRGARPAHVRPGVQGPCAVLRIQKGFTRDAGVPWQCQQCGPPPRRPAGSGGFRRC</sequence>
<comment type="caution">
    <text evidence="10">The sequence shown here is derived from an EMBL/GenBank/DDBJ whole genome shotgun (WGS) entry which is preliminary data.</text>
</comment>
<dbReference type="InterPro" id="IPR051615">
    <property type="entry name" value="Transcr_Regulatory_Elem"/>
</dbReference>
<evidence type="ECO:0000256" key="4">
    <source>
        <dbReference type="ARBA" id="ARBA00023015"/>
    </source>
</evidence>
<dbReference type="AlphaFoldDB" id="A0AAD7CWB2"/>
<gene>
    <name evidence="10" type="ORF">B0H17DRAFT_257264</name>
</gene>